<reference evidence="1 2" key="1">
    <citation type="submission" date="2021-12" db="EMBL/GenBank/DDBJ databases">
        <title>Discovery of the Pendulisporaceae a myxobacterial family with distinct sporulation behavior and unique specialized metabolism.</title>
        <authorList>
            <person name="Garcia R."/>
            <person name="Popoff A."/>
            <person name="Bader C.D."/>
            <person name="Loehr J."/>
            <person name="Walesch S."/>
            <person name="Walt C."/>
            <person name="Boldt J."/>
            <person name="Bunk B."/>
            <person name="Haeckl F.J.F.P.J."/>
            <person name="Gunesch A.P."/>
            <person name="Birkelbach J."/>
            <person name="Nuebel U."/>
            <person name="Pietschmann T."/>
            <person name="Bach T."/>
            <person name="Mueller R."/>
        </authorList>
    </citation>
    <scope>NUCLEOTIDE SEQUENCE [LARGE SCALE GENOMIC DNA]</scope>
    <source>
        <strain evidence="1 2">MSr11954</strain>
    </source>
</reference>
<gene>
    <name evidence="1" type="ORF">LZC94_28435</name>
</gene>
<dbReference type="RefSeq" id="WP_394821394.1">
    <property type="nucleotide sequence ID" value="NZ_CP089984.1"/>
</dbReference>
<name>A0ABZ2LQA0_9BACT</name>
<dbReference type="InterPro" id="IPR011042">
    <property type="entry name" value="6-blade_b-propeller_TolB-like"/>
</dbReference>
<organism evidence="1 2">
    <name type="scientific">Pendulispora albinea</name>
    <dbReference type="NCBI Taxonomy" id="2741071"/>
    <lineage>
        <taxon>Bacteria</taxon>
        <taxon>Pseudomonadati</taxon>
        <taxon>Myxococcota</taxon>
        <taxon>Myxococcia</taxon>
        <taxon>Myxococcales</taxon>
        <taxon>Sorangiineae</taxon>
        <taxon>Pendulisporaceae</taxon>
        <taxon>Pendulispora</taxon>
    </lineage>
</organism>
<proteinExistence type="predicted"/>
<accession>A0ABZ2LQA0</accession>
<keyword evidence="2" id="KW-1185">Reference proteome</keyword>
<evidence type="ECO:0000313" key="2">
    <source>
        <dbReference type="Proteomes" id="UP001370348"/>
    </source>
</evidence>
<dbReference type="SUPFAM" id="SSF63829">
    <property type="entry name" value="Calcium-dependent phosphotriesterase"/>
    <property type="match status" value="1"/>
</dbReference>
<dbReference type="EMBL" id="CP089984">
    <property type="protein sequence ID" value="WXB11774.1"/>
    <property type="molecule type" value="Genomic_DNA"/>
</dbReference>
<dbReference type="Proteomes" id="UP001370348">
    <property type="component" value="Chromosome"/>
</dbReference>
<protein>
    <submittedName>
        <fullName evidence="1">Tetratricopeptide repeat protein</fullName>
    </submittedName>
</protein>
<sequence>MQAQDRATIGARKRPCGSFFRTASKKSMVIPPREAHHRRMQMPGWIARGAAVAGLVSCASQATTGLPARTAAEQAKADRYVARFEQKLAEVPDDAGIRYGLCEAYDDAGRVPDALKCLEGLDLRGWPVSIRAMDFRPTREDPQFATLLRRSDARAIRVDGSRVAFTAPAELVPENVAFDPKTGAFFLGSIPLRKIVRVVDGRVQVFSKAGVAPPLLSIVGMKVDSERRTLWAASEGKRGAEKALSELLLFDVDTGELLHRFAAGDGKPHMFNDVVITRTEDVFVSDTLGGGIYRVSNRGSLRPFVPAGTFPHANGIALSRDEKKLFVAYDLGIAVIDVATGAHVELRNDSSSSIAGIDGLYVHRDGLVAVQNGTGLARIVRISLDSEATRATRVAILESGNPWFNRAGGTAPTTGVLVGDRFYYIANYRPGAPRPGEKPPAEPLEDVRVLSIPLAP</sequence>
<dbReference type="Gene3D" id="2.120.10.30">
    <property type="entry name" value="TolB, C-terminal domain"/>
    <property type="match status" value="1"/>
</dbReference>
<dbReference type="Pfam" id="PF14559">
    <property type="entry name" value="TPR_19"/>
    <property type="match status" value="1"/>
</dbReference>
<evidence type="ECO:0000313" key="1">
    <source>
        <dbReference type="EMBL" id="WXB11774.1"/>
    </source>
</evidence>